<dbReference type="PANTHER" id="PTHR31286">
    <property type="entry name" value="GLYCINE-RICH CELL WALL STRUCTURAL PROTEIN 1.8-LIKE"/>
    <property type="match status" value="1"/>
</dbReference>
<feature type="compositionally biased region" description="Polar residues" evidence="1">
    <location>
        <begin position="414"/>
        <end position="437"/>
    </location>
</feature>
<evidence type="ECO:0000256" key="1">
    <source>
        <dbReference type="SAM" id="MobiDB-lite"/>
    </source>
</evidence>
<feature type="region of interest" description="Disordered" evidence="1">
    <location>
        <begin position="551"/>
        <end position="579"/>
    </location>
</feature>
<feature type="compositionally biased region" description="Polar residues" evidence="1">
    <location>
        <begin position="570"/>
        <end position="579"/>
    </location>
</feature>
<accession>A0A9Q0FBA6</accession>
<keyword evidence="4" id="KW-1185">Reference proteome</keyword>
<organism evidence="3 4">
    <name type="scientific">Turnera subulata</name>
    <dbReference type="NCBI Taxonomy" id="218843"/>
    <lineage>
        <taxon>Eukaryota</taxon>
        <taxon>Viridiplantae</taxon>
        <taxon>Streptophyta</taxon>
        <taxon>Embryophyta</taxon>
        <taxon>Tracheophyta</taxon>
        <taxon>Spermatophyta</taxon>
        <taxon>Magnoliopsida</taxon>
        <taxon>eudicotyledons</taxon>
        <taxon>Gunneridae</taxon>
        <taxon>Pentapetalae</taxon>
        <taxon>rosids</taxon>
        <taxon>fabids</taxon>
        <taxon>Malpighiales</taxon>
        <taxon>Passifloraceae</taxon>
        <taxon>Turnera</taxon>
    </lineage>
</organism>
<comment type="caution">
    <text evidence="3">The sequence shown here is derived from an EMBL/GenBank/DDBJ whole genome shotgun (WGS) entry which is preliminary data.</text>
</comment>
<dbReference type="EMBL" id="JAKUCV010006242">
    <property type="protein sequence ID" value="KAJ4828191.1"/>
    <property type="molecule type" value="Genomic_DNA"/>
</dbReference>
<dbReference type="InterPro" id="IPR040256">
    <property type="entry name" value="At4g02000-like"/>
</dbReference>
<dbReference type="PANTHER" id="PTHR31286:SF99">
    <property type="entry name" value="DUF4283 DOMAIN-CONTAINING PROTEIN"/>
    <property type="match status" value="1"/>
</dbReference>
<dbReference type="InterPro" id="IPR000595">
    <property type="entry name" value="cNMP-bd_dom"/>
</dbReference>
<dbReference type="Pfam" id="PF14111">
    <property type="entry name" value="DUF4283"/>
    <property type="match status" value="1"/>
</dbReference>
<dbReference type="Proteomes" id="UP001141552">
    <property type="component" value="Unassembled WGS sequence"/>
</dbReference>
<feature type="compositionally biased region" description="Polar residues" evidence="1">
    <location>
        <begin position="361"/>
        <end position="373"/>
    </location>
</feature>
<gene>
    <name evidence="3" type="ORF">Tsubulata_044822</name>
</gene>
<dbReference type="OrthoDB" id="686405at2759"/>
<evidence type="ECO:0000313" key="4">
    <source>
        <dbReference type="Proteomes" id="UP001141552"/>
    </source>
</evidence>
<dbReference type="InterPro" id="IPR025558">
    <property type="entry name" value="DUF4283"/>
</dbReference>
<evidence type="ECO:0000259" key="2">
    <source>
        <dbReference type="PROSITE" id="PS50042"/>
    </source>
</evidence>
<feature type="compositionally biased region" description="Polar residues" evidence="1">
    <location>
        <begin position="1"/>
        <end position="12"/>
    </location>
</feature>
<reference evidence="3" key="1">
    <citation type="submission" date="2022-02" db="EMBL/GenBank/DDBJ databases">
        <authorList>
            <person name="Henning P.M."/>
            <person name="McCubbin A.G."/>
            <person name="Shore J.S."/>
        </authorList>
    </citation>
    <scope>NUCLEOTIDE SEQUENCE</scope>
    <source>
        <strain evidence="3">F60SS</strain>
        <tissue evidence="3">Leaves</tissue>
    </source>
</reference>
<feature type="region of interest" description="Disordered" evidence="1">
    <location>
        <begin position="1"/>
        <end position="22"/>
    </location>
</feature>
<name>A0A9Q0FBA6_9ROSI</name>
<protein>
    <recommendedName>
        <fullName evidence="2">Cyclic nucleotide-binding domain-containing protein</fullName>
    </recommendedName>
</protein>
<proteinExistence type="predicted"/>
<feature type="compositionally biased region" description="Polar residues" evidence="1">
    <location>
        <begin position="393"/>
        <end position="407"/>
    </location>
</feature>
<evidence type="ECO:0000313" key="3">
    <source>
        <dbReference type="EMBL" id="KAJ4828191.1"/>
    </source>
</evidence>
<feature type="region of interest" description="Disordered" evidence="1">
    <location>
        <begin position="318"/>
        <end position="438"/>
    </location>
</feature>
<feature type="region of interest" description="Disordered" evidence="1">
    <location>
        <begin position="280"/>
        <end position="305"/>
    </location>
</feature>
<feature type="domain" description="Cyclic nucleotide-binding" evidence="2">
    <location>
        <begin position="54"/>
        <end position="95"/>
    </location>
</feature>
<reference evidence="3" key="2">
    <citation type="journal article" date="2023" name="Plants (Basel)">
        <title>Annotation of the Turnera subulata (Passifloraceae) Draft Genome Reveals the S-Locus Evolved after the Divergence of Turneroideae from Passifloroideae in a Stepwise Manner.</title>
        <authorList>
            <person name="Henning P.M."/>
            <person name="Roalson E.H."/>
            <person name="Mir W."/>
            <person name="McCubbin A.G."/>
            <person name="Shore J.S."/>
        </authorList>
    </citation>
    <scope>NUCLEOTIDE SEQUENCE</scope>
    <source>
        <strain evidence="3">F60SS</strain>
    </source>
</reference>
<sequence length="579" mass="63709">MGGPAQTNSGGDSLNEDEDDHEQVVATCPGLGKQQTMMKDMVMQDLHPTYLEKLKSNTSENQEDHTWQAEEEETHVEPGDIIIGQDDLANNFFVVKFENKKDYLHSLVGGPWAIFNSALCVFPWNPDFNPASNRVDKAVVWVRFPDIPLHTYHTSILHALGDLVGQSIRIDHATREHQRGRFAKIAVEVDLTKPLKGTIRFRGEAQKVIYEGLPILCYQCRSASHSMDRCPDLHQTNHVASTEGNGVMESSKGKEVMNTLAATLGSSSSGAGEWMNAPVRQRRNQQKKQSPTQTIPAKIHNMAEGSRFQVLARDLDKDGGLEEAPSDGPNPWIPVTEKKGSRTKKTQKQPQFGNPQPPQPSKTTTRPTPQTINRPPLAEITNQPPHANWVPKSPQNSPLLDNTSASNPAFAHHAQTTSSSQTVHTLAPQSNHPTLTIPTLKGHHTVVPSDSTSKCSVISRQEADLVAELSRGVPPDQTIETSPLQRTRTKIKPPDLNPIDTGEPQTTQPTKNATWNIVLRKAKSPLFKKRGKKGGLGPGTAEDATFISDEEMESTCQEEVPTQVVARGQDTPTTPTWIL</sequence>
<feature type="region of interest" description="Disordered" evidence="1">
    <location>
        <begin position="473"/>
        <end position="509"/>
    </location>
</feature>
<dbReference type="AlphaFoldDB" id="A0A9Q0FBA6"/>
<dbReference type="PROSITE" id="PS50042">
    <property type="entry name" value="CNMP_BINDING_3"/>
    <property type="match status" value="1"/>
</dbReference>